<dbReference type="Pfam" id="PF00515">
    <property type="entry name" value="TPR_1"/>
    <property type="match status" value="1"/>
</dbReference>
<dbReference type="GO" id="GO:0005737">
    <property type="term" value="C:cytoplasm"/>
    <property type="evidence" value="ECO:0007669"/>
    <property type="project" value="UniProtKB-SubCell"/>
</dbReference>
<dbReference type="EMBL" id="OB662431">
    <property type="protein sequence ID" value="CAD7230052.1"/>
    <property type="molecule type" value="Genomic_DNA"/>
</dbReference>
<dbReference type="Gene3D" id="1.25.40.10">
    <property type="entry name" value="Tetratricopeptide repeat domain"/>
    <property type="match status" value="2"/>
</dbReference>
<dbReference type="FunFam" id="1.25.40.10:FF:000027">
    <property type="entry name" value="stress-induced-phosphoprotein 1 isoform X1"/>
    <property type="match status" value="1"/>
</dbReference>
<organism evidence="7">
    <name type="scientific">Cyprideis torosa</name>
    <dbReference type="NCBI Taxonomy" id="163714"/>
    <lineage>
        <taxon>Eukaryota</taxon>
        <taxon>Metazoa</taxon>
        <taxon>Ecdysozoa</taxon>
        <taxon>Arthropoda</taxon>
        <taxon>Crustacea</taxon>
        <taxon>Oligostraca</taxon>
        <taxon>Ostracoda</taxon>
        <taxon>Podocopa</taxon>
        <taxon>Podocopida</taxon>
        <taxon>Cytherocopina</taxon>
        <taxon>Cytheroidea</taxon>
        <taxon>Cytherideidae</taxon>
        <taxon>Cyprideis</taxon>
    </lineage>
</organism>
<dbReference type="InterPro" id="IPR041243">
    <property type="entry name" value="STI1/HOP_DP"/>
</dbReference>
<dbReference type="OrthoDB" id="2423701at2759"/>
<feature type="domain" description="STI1" evidence="6">
    <location>
        <begin position="270"/>
        <end position="309"/>
    </location>
</feature>
<evidence type="ECO:0000256" key="5">
    <source>
        <dbReference type="ARBA" id="ARBA00026193"/>
    </source>
</evidence>
<dbReference type="PROSITE" id="PS50005">
    <property type="entry name" value="TPR"/>
    <property type="match status" value="5"/>
</dbReference>
<name>A0A7R8WE73_9CRUS</name>
<evidence type="ECO:0000313" key="7">
    <source>
        <dbReference type="EMBL" id="CAD7230052.1"/>
    </source>
</evidence>
<reference evidence="7" key="1">
    <citation type="submission" date="2020-11" db="EMBL/GenBank/DDBJ databases">
        <authorList>
            <person name="Tran Van P."/>
        </authorList>
    </citation>
    <scope>NUCLEOTIDE SEQUENCE</scope>
</reference>
<keyword evidence="3" id="KW-0677">Repeat</keyword>
<gene>
    <name evidence="7" type="ORF">CTOB1V02_LOCUS7916</name>
</gene>
<evidence type="ECO:0000256" key="4">
    <source>
        <dbReference type="ARBA" id="ARBA00022803"/>
    </source>
</evidence>
<evidence type="ECO:0000256" key="3">
    <source>
        <dbReference type="ARBA" id="ARBA00022737"/>
    </source>
</evidence>
<evidence type="ECO:0000256" key="1">
    <source>
        <dbReference type="ARBA" id="ARBA00004496"/>
    </source>
</evidence>
<comment type="subcellular location">
    <subcellularLocation>
        <location evidence="1">Cytoplasm</location>
    </subcellularLocation>
</comment>
<dbReference type="Pfam" id="PF13414">
    <property type="entry name" value="TPR_11"/>
    <property type="match status" value="1"/>
</dbReference>
<dbReference type="GO" id="GO:0051879">
    <property type="term" value="F:Hsp90 protein binding"/>
    <property type="evidence" value="ECO:0007669"/>
    <property type="project" value="TreeGrafter"/>
</dbReference>
<dbReference type="AlphaFoldDB" id="A0A7R8WE73"/>
<proteinExistence type="predicted"/>
<dbReference type="Pfam" id="PF13181">
    <property type="entry name" value="TPR_8"/>
    <property type="match status" value="1"/>
</dbReference>
<dbReference type="FunFam" id="1.10.260.100:FF:000002">
    <property type="entry name" value="Stress-induced-phosphoprotein 1 (Hsp70/Hsp90-organizing)"/>
    <property type="match status" value="1"/>
</dbReference>
<dbReference type="InterPro" id="IPR011990">
    <property type="entry name" value="TPR-like_helical_dom_sf"/>
</dbReference>
<protein>
    <recommendedName>
        <fullName evidence="5">Stress-induced-phosphoprotein 1</fullName>
    </recommendedName>
</protein>
<dbReference type="Pfam" id="PF17830">
    <property type="entry name" value="STI1-HOP_DP"/>
    <property type="match status" value="1"/>
</dbReference>
<accession>A0A7R8WE73</accession>
<dbReference type="InterPro" id="IPR006636">
    <property type="entry name" value="STI1_HS-bd"/>
</dbReference>
<keyword evidence="4" id="KW-0802">TPR repeat</keyword>
<dbReference type="InterPro" id="IPR019734">
    <property type="entry name" value="TPR_rpt"/>
</dbReference>
<dbReference type="Gene3D" id="1.10.260.100">
    <property type="match status" value="1"/>
</dbReference>
<keyword evidence="2" id="KW-0963">Cytoplasm</keyword>
<dbReference type="SMART" id="SM00727">
    <property type="entry name" value="STI1"/>
    <property type="match status" value="1"/>
</dbReference>
<dbReference type="Pfam" id="PF13424">
    <property type="entry name" value="TPR_12"/>
    <property type="match status" value="1"/>
</dbReference>
<dbReference type="PANTHER" id="PTHR22904:SF523">
    <property type="entry name" value="STRESS-INDUCED-PHOSPHOPROTEIN 1"/>
    <property type="match status" value="1"/>
</dbReference>
<dbReference type="SMART" id="SM00028">
    <property type="entry name" value="TPR"/>
    <property type="match status" value="6"/>
</dbReference>
<dbReference type="PANTHER" id="PTHR22904">
    <property type="entry name" value="TPR REPEAT CONTAINING PROTEIN"/>
    <property type="match status" value="1"/>
</dbReference>
<sequence>MPNKEAEEQKELGNAAYKKKDFETALKHYQKAAELDPSELTYLSNQGAVYFEMKKYDECIEKCSKAVEVGREQRADYKLVAKAMTRLGNAHIQIGELEKAKTWFEKSLTEHRTPQTKELLSSVEKQLKEKERLAYIDPEKAAEAKKMGNEAFQKGQYADAVKHYTEAINRAPEDAILFSNRAAAYTKLAAFDYALKDCDKCIELDPKFIKGYLRKGKVLQGLKQLSKAAEAYQRALEIDSTCDEALQGYRTCAMGAMSDPTETRKRAMGDPEVQSILKDPAMRIILEQMQSDPMALKEHLQNPDVASKIQKLLECGIISIQ</sequence>
<evidence type="ECO:0000256" key="2">
    <source>
        <dbReference type="ARBA" id="ARBA00022490"/>
    </source>
</evidence>
<evidence type="ECO:0000259" key="6">
    <source>
        <dbReference type="SMART" id="SM00727"/>
    </source>
</evidence>
<dbReference type="FunFam" id="1.25.40.10:FF:000010">
    <property type="entry name" value="Stress-induced phosphoprotein 1"/>
    <property type="match status" value="1"/>
</dbReference>
<dbReference type="SUPFAM" id="SSF48452">
    <property type="entry name" value="TPR-like"/>
    <property type="match status" value="2"/>
</dbReference>